<reference evidence="7 8" key="1">
    <citation type="journal article" date="2007" name="Proc. Natl. Acad. Sci. U.S.A.">
        <title>The tiny eukaryote Ostreococcus provides genomic insights into the paradox of plankton speciation.</title>
        <authorList>
            <person name="Palenik B."/>
            <person name="Grimwood J."/>
            <person name="Aerts A."/>
            <person name="Rouze P."/>
            <person name="Salamov A."/>
            <person name="Putnam N."/>
            <person name="Dupont C."/>
            <person name="Jorgensen R."/>
            <person name="Derelle E."/>
            <person name="Rombauts S."/>
            <person name="Zhou K."/>
            <person name="Otillar R."/>
            <person name="Merchant S.S."/>
            <person name="Podell S."/>
            <person name="Gaasterland T."/>
            <person name="Napoli C."/>
            <person name="Gendler K."/>
            <person name="Manuell A."/>
            <person name="Tai V."/>
            <person name="Vallon O."/>
            <person name="Piganeau G."/>
            <person name="Jancek S."/>
            <person name="Heijde M."/>
            <person name="Jabbari K."/>
            <person name="Bowler C."/>
            <person name="Lohr M."/>
            <person name="Robbens S."/>
            <person name="Werner G."/>
            <person name="Dubchak I."/>
            <person name="Pazour G.J."/>
            <person name="Ren Q."/>
            <person name="Paulsen I."/>
            <person name="Delwiche C."/>
            <person name="Schmutz J."/>
            <person name="Rokhsar D."/>
            <person name="Van de Peer Y."/>
            <person name="Moreau H."/>
            <person name="Grigoriev I.V."/>
        </authorList>
    </citation>
    <scope>NUCLEOTIDE SEQUENCE [LARGE SCALE GENOMIC DNA]</scope>
    <source>
        <strain evidence="7 8">CCE9901</strain>
    </source>
</reference>
<feature type="non-terminal residue" evidence="7">
    <location>
        <position position="248"/>
    </location>
</feature>
<dbReference type="Gene3D" id="3.60.21.60">
    <property type="match status" value="1"/>
</dbReference>
<dbReference type="Pfam" id="PF04042">
    <property type="entry name" value="DNA_pol_E_B"/>
    <property type="match status" value="1"/>
</dbReference>
<feature type="domain" description="DNA polymerase alpha/delta/epsilon subunit B" evidence="6">
    <location>
        <begin position="1"/>
        <end position="213"/>
    </location>
</feature>
<dbReference type="GO" id="GO:0003677">
    <property type="term" value="F:DNA binding"/>
    <property type="evidence" value="ECO:0007669"/>
    <property type="project" value="InterPro"/>
</dbReference>
<evidence type="ECO:0000256" key="1">
    <source>
        <dbReference type="ARBA" id="ARBA00004123"/>
    </source>
</evidence>
<accession>A4S4N9</accession>
<evidence type="ECO:0000256" key="5">
    <source>
        <dbReference type="ARBA" id="ARBA00023242"/>
    </source>
</evidence>
<evidence type="ECO:0000259" key="6">
    <source>
        <dbReference type="Pfam" id="PF04042"/>
    </source>
</evidence>
<dbReference type="Gramene" id="ABO98761">
    <property type="protein sequence ID" value="ABO98761"/>
    <property type="gene ID" value="OSTLU_5039"/>
</dbReference>
<dbReference type="PANTHER" id="PTHR23061:SF12">
    <property type="entry name" value="DNA POLYMERASE ALPHA SUBUNIT B"/>
    <property type="match status" value="1"/>
</dbReference>
<dbReference type="GO" id="GO:0005658">
    <property type="term" value="C:alpha DNA polymerase:primase complex"/>
    <property type="evidence" value="ECO:0007669"/>
    <property type="project" value="TreeGrafter"/>
</dbReference>
<sequence>VIVASGPFSCSSDLKYEPLNDMLDYVREENPDALVLCGPLVDAENAFVKRAECGGLTYDEVAKVVVDKIEDKLFKDETIRTKVIFVPSIRDVTLDPVFPQPAASLDAYVSADAARAKRAFSASNPGTFTINGIVFSACSHDVLKHLSAQEISKGFVPKDRLARLAKHVLTQGCAYPLYPPDASACLDARYGEDLTFKQTPDVLIMPSDLKTFAEDIDGVVCVNPGRLARGAVGGGLAKIVVHPTTDGQ</sequence>
<keyword evidence="5" id="KW-0539">Nucleus</keyword>
<dbReference type="Proteomes" id="UP000001568">
    <property type="component" value="Chromosome 11"/>
</dbReference>
<dbReference type="PANTHER" id="PTHR23061">
    <property type="entry name" value="DNA POLYMERASE 2 ALPHA 70 KDA SUBUNIT"/>
    <property type="match status" value="1"/>
</dbReference>
<dbReference type="InterPro" id="IPR007185">
    <property type="entry name" value="DNA_pol_a/d/e_bsu"/>
</dbReference>
<dbReference type="InterPro" id="IPR016722">
    <property type="entry name" value="DNA_pol_alpha_bsu"/>
</dbReference>
<protein>
    <recommendedName>
        <fullName evidence="3">DNA polymerase alpha subunit B</fullName>
    </recommendedName>
</protein>
<dbReference type="STRING" id="436017.A4S4N9"/>
<dbReference type="GeneID" id="5004592"/>
<evidence type="ECO:0000256" key="3">
    <source>
        <dbReference type="ARBA" id="ARBA00018596"/>
    </source>
</evidence>
<dbReference type="eggNOG" id="KOG1625">
    <property type="taxonomic scope" value="Eukaryota"/>
</dbReference>
<dbReference type="OMA" id="AGHICIN"/>
<comment type="subcellular location">
    <subcellularLocation>
        <location evidence="1">Nucleus</location>
    </subcellularLocation>
</comment>
<dbReference type="OrthoDB" id="336885at2759"/>
<proteinExistence type="inferred from homology"/>
<dbReference type="KEGG" id="olu:OSTLU_5039"/>
<dbReference type="EMBL" id="CP000591">
    <property type="protein sequence ID" value="ABO98761.1"/>
    <property type="molecule type" value="Genomic_DNA"/>
</dbReference>
<keyword evidence="4" id="KW-0235">DNA replication</keyword>
<comment type="similarity">
    <text evidence="2">Belongs to the DNA polymerase alpha subunit B family.</text>
</comment>
<organism evidence="7 8">
    <name type="scientific">Ostreococcus lucimarinus (strain CCE9901)</name>
    <dbReference type="NCBI Taxonomy" id="436017"/>
    <lineage>
        <taxon>Eukaryota</taxon>
        <taxon>Viridiplantae</taxon>
        <taxon>Chlorophyta</taxon>
        <taxon>Mamiellophyceae</taxon>
        <taxon>Mamiellales</taxon>
        <taxon>Bathycoccaceae</taxon>
        <taxon>Ostreococcus</taxon>
    </lineage>
</organism>
<name>A4S4N9_OSTLU</name>
<evidence type="ECO:0000256" key="2">
    <source>
        <dbReference type="ARBA" id="ARBA00007299"/>
    </source>
</evidence>
<keyword evidence="8" id="KW-1185">Reference proteome</keyword>
<evidence type="ECO:0000313" key="7">
    <source>
        <dbReference type="EMBL" id="ABO98761.1"/>
    </source>
</evidence>
<dbReference type="GO" id="GO:0006270">
    <property type="term" value="P:DNA replication initiation"/>
    <property type="evidence" value="ECO:0007669"/>
    <property type="project" value="TreeGrafter"/>
</dbReference>
<gene>
    <name evidence="7" type="ORF">OSTLU_5039</name>
</gene>
<evidence type="ECO:0000313" key="8">
    <source>
        <dbReference type="Proteomes" id="UP000001568"/>
    </source>
</evidence>
<feature type="non-terminal residue" evidence="7">
    <location>
        <position position="1"/>
    </location>
</feature>
<dbReference type="HOGENOM" id="CLU_014923_0_0_1"/>
<evidence type="ECO:0000256" key="4">
    <source>
        <dbReference type="ARBA" id="ARBA00022705"/>
    </source>
</evidence>
<dbReference type="AlphaFoldDB" id="A4S4N9"/>
<dbReference type="RefSeq" id="XP_001420468.1">
    <property type="nucleotide sequence ID" value="XM_001420431.1"/>
</dbReference>